<evidence type="ECO:0000256" key="1">
    <source>
        <dbReference type="ARBA" id="ARBA00007689"/>
    </source>
</evidence>
<proteinExistence type="inferred from homology"/>
<dbReference type="Gene3D" id="3.30.70.1060">
    <property type="entry name" value="Dimeric alpha+beta barrel"/>
    <property type="match status" value="1"/>
</dbReference>
<dbReference type="EMBL" id="AP017369">
    <property type="protein sequence ID" value="BAU96299.1"/>
    <property type="molecule type" value="Genomic_DNA"/>
</dbReference>
<accession>A0A160PQM2</accession>
<protein>
    <recommendedName>
        <fullName evidence="2">YCII-related domain-containing protein</fullName>
    </recommendedName>
</protein>
<organism evidence="3 4">
    <name type="scientific">Corynebacterium suranareeae</name>
    <dbReference type="NCBI Taxonomy" id="2506452"/>
    <lineage>
        <taxon>Bacteria</taxon>
        <taxon>Bacillati</taxon>
        <taxon>Actinomycetota</taxon>
        <taxon>Actinomycetes</taxon>
        <taxon>Mycobacteriales</taxon>
        <taxon>Corynebacteriaceae</taxon>
        <taxon>Corynebacterium</taxon>
    </lineage>
</organism>
<gene>
    <name evidence="3" type="ORF">N24_2037</name>
</gene>
<evidence type="ECO:0000313" key="3">
    <source>
        <dbReference type="EMBL" id="BAU96299.1"/>
    </source>
</evidence>
<dbReference type="Pfam" id="PF03795">
    <property type="entry name" value="YCII"/>
    <property type="match status" value="1"/>
</dbReference>
<keyword evidence="4" id="KW-1185">Reference proteome</keyword>
<evidence type="ECO:0000313" key="4">
    <source>
        <dbReference type="Proteomes" id="UP000218244"/>
    </source>
</evidence>
<evidence type="ECO:0000259" key="2">
    <source>
        <dbReference type="Pfam" id="PF03795"/>
    </source>
</evidence>
<dbReference type="Proteomes" id="UP000218244">
    <property type="component" value="Chromosome"/>
</dbReference>
<sequence>MTYFAVLYSYNPDSEKIAEVRPVHREFIATLHEEGKIIGSGPFVDGEGGALIVIRLPEGSNLADAETLMNQDPFHMQNVLDRRVIRTWNPVTKDF</sequence>
<feature type="domain" description="YCII-related" evidence="2">
    <location>
        <begin position="3"/>
        <end position="89"/>
    </location>
</feature>
<dbReference type="SUPFAM" id="SSF54909">
    <property type="entry name" value="Dimeric alpha+beta barrel"/>
    <property type="match status" value="1"/>
</dbReference>
<dbReference type="RefSeq" id="WP_096456679.1">
    <property type="nucleotide sequence ID" value="NZ_AP017369.1"/>
</dbReference>
<dbReference type="InterPro" id="IPR005545">
    <property type="entry name" value="YCII"/>
</dbReference>
<name>A0A160PQM2_9CORY</name>
<reference evidence="3 4" key="1">
    <citation type="submission" date="2016-02" db="EMBL/GenBank/DDBJ databases">
        <title>Corynebacterium glutamicum N24 whole genome sequencing project.</title>
        <authorList>
            <person name="Matsutani M."/>
            <person name="Nangtapong N."/>
            <person name="Yakushi T."/>
            <person name="Matsushita K."/>
        </authorList>
    </citation>
    <scope>NUCLEOTIDE SEQUENCE [LARGE SCALE GENOMIC DNA]</scope>
    <source>
        <strain evidence="3 4">N24</strain>
    </source>
</reference>
<dbReference type="KEGG" id="csur:N24_2037"/>
<dbReference type="InterPro" id="IPR011008">
    <property type="entry name" value="Dimeric_a/b-barrel"/>
</dbReference>
<comment type="similarity">
    <text evidence="1">Belongs to the YciI family.</text>
</comment>
<dbReference type="AlphaFoldDB" id="A0A160PQM2"/>